<sequence>MNTRVQHLQLVKEVDLGPQSQVIAMNKYCVNGFKFQTKEVSRNKKTNNSAYIQGDVDGNRVKLLNIMRQSHRWVVIKSKPVGRIEIDNVLDVWRSK</sequence>
<dbReference type="OrthoDB" id="1002061at2759"/>
<evidence type="ECO:0000313" key="1">
    <source>
        <dbReference type="EMBL" id="KAG5595252.1"/>
    </source>
</evidence>
<keyword evidence="2" id="KW-1185">Reference proteome</keyword>
<dbReference type="Proteomes" id="UP000824120">
    <property type="component" value="Chromosome 7"/>
</dbReference>
<gene>
    <name evidence="1" type="ORF">H5410_036484</name>
</gene>
<proteinExistence type="predicted"/>
<reference evidence="1 2" key="1">
    <citation type="submission" date="2020-09" db="EMBL/GenBank/DDBJ databases">
        <title>De no assembly of potato wild relative species, Solanum commersonii.</title>
        <authorList>
            <person name="Cho K."/>
        </authorList>
    </citation>
    <scope>NUCLEOTIDE SEQUENCE [LARGE SCALE GENOMIC DNA]</scope>
    <source>
        <strain evidence="1">LZ3.2</strain>
        <tissue evidence="1">Leaf</tissue>
    </source>
</reference>
<dbReference type="AlphaFoldDB" id="A0A9J5Y7L2"/>
<comment type="caution">
    <text evidence="1">The sequence shown here is derived from an EMBL/GenBank/DDBJ whole genome shotgun (WGS) entry which is preliminary data.</text>
</comment>
<accession>A0A9J5Y7L2</accession>
<dbReference type="EMBL" id="JACXVP010000007">
    <property type="protein sequence ID" value="KAG5595252.1"/>
    <property type="molecule type" value="Genomic_DNA"/>
</dbReference>
<evidence type="ECO:0000313" key="2">
    <source>
        <dbReference type="Proteomes" id="UP000824120"/>
    </source>
</evidence>
<protein>
    <submittedName>
        <fullName evidence="1">Uncharacterized protein</fullName>
    </submittedName>
</protein>
<name>A0A9J5Y7L2_SOLCO</name>
<organism evidence="1 2">
    <name type="scientific">Solanum commersonii</name>
    <name type="common">Commerson's wild potato</name>
    <name type="synonym">Commerson's nightshade</name>
    <dbReference type="NCBI Taxonomy" id="4109"/>
    <lineage>
        <taxon>Eukaryota</taxon>
        <taxon>Viridiplantae</taxon>
        <taxon>Streptophyta</taxon>
        <taxon>Embryophyta</taxon>
        <taxon>Tracheophyta</taxon>
        <taxon>Spermatophyta</taxon>
        <taxon>Magnoliopsida</taxon>
        <taxon>eudicotyledons</taxon>
        <taxon>Gunneridae</taxon>
        <taxon>Pentapetalae</taxon>
        <taxon>asterids</taxon>
        <taxon>lamiids</taxon>
        <taxon>Solanales</taxon>
        <taxon>Solanaceae</taxon>
        <taxon>Solanoideae</taxon>
        <taxon>Solaneae</taxon>
        <taxon>Solanum</taxon>
    </lineage>
</organism>